<dbReference type="PANTHER" id="PTHR21405">
    <property type="entry name" value="CDNA SEQUENCE BC021608"/>
    <property type="match status" value="1"/>
</dbReference>
<dbReference type="PANTHER" id="PTHR21405:SF0">
    <property type="entry name" value="TETRATRICOPEPTIDE REPEAT PROTEIN 36"/>
    <property type="match status" value="1"/>
</dbReference>
<comment type="caution">
    <text evidence="3">The sequence shown here is derived from an EMBL/GenBank/DDBJ whole genome shotgun (WGS) entry which is preliminary data.</text>
</comment>
<proteinExistence type="inferred from homology"/>
<keyword evidence="4" id="KW-1185">Reference proteome</keyword>
<sequence length="173" mass="19493">MESTSLSRRDENVLEKMKDPESNPLMAVLIDSTLPKDPNIHQPSITNGSPGENVTPYRGIQGLCCSSWPTDSRVPEYASARNNRAQALRRLYGDRMLLHVEDPTVLAQSAEPSEKKEAAAMAFSDLDEAVKLLTPKSLFSSSPHKRARRWRFLTPREQRCIMRRRKGCRTGAI</sequence>
<protein>
    <submittedName>
        <fullName evidence="3">Uncharacterized protein</fullName>
    </submittedName>
</protein>
<name>A0ABR1WUY0_9PEZI</name>
<reference evidence="3 4" key="1">
    <citation type="submission" date="2023-01" db="EMBL/GenBank/DDBJ databases">
        <title>Analysis of 21 Apiospora genomes using comparative genomics revels a genus with tremendous synthesis potential of carbohydrate active enzymes and secondary metabolites.</title>
        <authorList>
            <person name="Sorensen T."/>
        </authorList>
    </citation>
    <scope>NUCLEOTIDE SEQUENCE [LARGE SCALE GENOMIC DNA]</scope>
    <source>
        <strain evidence="3 4">CBS 135458</strain>
    </source>
</reference>
<gene>
    <name evidence="3" type="ORF">PG994_001947</name>
</gene>
<feature type="region of interest" description="Disordered" evidence="2">
    <location>
        <begin position="1"/>
        <end position="24"/>
    </location>
</feature>
<feature type="compositionally biased region" description="Basic and acidic residues" evidence="2">
    <location>
        <begin position="7"/>
        <end position="21"/>
    </location>
</feature>
<evidence type="ECO:0000313" key="4">
    <source>
        <dbReference type="Proteomes" id="UP001480595"/>
    </source>
</evidence>
<dbReference type="InterPro" id="IPR038906">
    <property type="entry name" value="TTC36"/>
</dbReference>
<dbReference type="GeneID" id="92086419"/>
<evidence type="ECO:0000313" key="3">
    <source>
        <dbReference type="EMBL" id="KAK8086973.1"/>
    </source>
</evidence>
<accession>A0ABR1WUY0</accession>
<evidence type="ECO:0000256" key="2">
    <source>
        <dbReference type="SAM" id="MobiDB-lite"/>
    </source>
</evidence>
<comment type="similarity">
    <text evidence="1">Belongs to the TTC36 family.</text>
</comment>
<dbReference type="RefSeq" id="XP_066721497.1">
    <property type="nucleotide sequence ID" value="XM_066853356.1"/>
</dbReference>
<dbReference type="Proteomes" id="UP001480595">
    <property type="component" value="Unassembled WGS sequence"/>
</dbReference>
<dbReference type="EMBL" id="JAQQWL010000002">
    <property type="protein sequence ID" value="KAK8086973.1"/>
    <property type="molecule type" value="Genomic_DNA"/>
</dbReference>
<organism evidence="3 4">
    <name type="scientific">Apiospora phragmitis</name>
    <dbReference type="NCBI Taxonomy" id="2905665"/>
    <lineage>
        <taxon>Eukaryota</taxon>
        <taxon>Fungi</taxon>
        <taxon>Dikarya</taxon>
        <taxon>Ascomycota</taxon>
        <taxon>Pezizomycotina</taxon>
        <taxon>Sordariomycetes</taxon>
        <taxon>Xylariomycetidae</taxon>
        <taxon>Amphisphaeriales</taxon>
        <taxon>Apiosporaceae</taxon>
        <taxon>Apiospora</taxon>
    </lineage>
</organism>
<evidence type="ECO:0000256" key="1">
    <source>
        <dbReference type="ARBA" id="ARBA00006995"/>
    </source>
</evidence>